<reference evidence="7 8" key="1">
    <citation type="submission" date="2015-12" db="EMBL/GenBank/DDBJ databases">
        <title>The genome of Folsomia candida.</title>
        <authorList>
            <person name="Faddeeva A."/>
            <person name="Derks M.F."/>
            <person name="Anvar Y."/>
            <person name="Smit S."/>
            <person name="Van Straalen N."/>
            <person name="Roelofs D."/>
        </authorList>
    </citation>
    <scope>NUCLEOTIDE SEQUENCE [LARGE SCALE GENOMIC DNA]</scope>
    <source>
        <strain evidence="7 8">VU population</strain>
        <tissue evidence="7">Whole body</tissue>
    </source>
</reference>
<evidence type="ECO:0000256" key="4">
    <source>
        <dbReference type="ARBA" id="ARBA00022840"/>
    </source>
</evidence>
<name>A0A226CW00_FOLCA</name>
<dbReference type="PROSITE" id="PS00108">
    <property type="entry name" value="PROTEIN_KINASE_ST"/>
    <property type="match status" value="1"/>
</dbReference>
<evidence type="ECO:0000259" key="6">
    <source>
        <dbReference type="PROSITE" id="PS50011"/>
    </source>
</evidence>
<gene>
    <name evidence="7" type="ORF">Fcan01_28089</name>
</gene>
<dbReference type="PANTHER" id="PTHR11042">
    <property type="entry name" value="EUKARYOTIC TRANSLATION INITIATION FACTOR 2-ALPHA KINASE EIF2-ALPHA KINASE -RELATED"/>
    <property type="match status" value="1"/>
</dbReference>
<evidence type="ECO:0000313" key="8">
    <source>
        <dbReference type="Proteomes" id="UP000198287"/>
    </source>
</evidence>
<dbReference type="InterPro" id="IPR008271">
    <property type="entry name" value="Ser/Thr_kinase_AS"/>
</dbReference>
<comment type="similarity">
    <text evidence="5">Belongs to the protein kinase superfamily. Ser/Thr protein kinase family. GCN2 subfamily.</text>
</comment>
<accession>A0A226CW00</accession>
<dbReference type="InterPro" id="IPR000719">
    <property type="entry name" value="Prot_kinase_dom"/>
</dbReference>
<dbReference type="InterPro" id="IPR011050">
    <property type="entry name" value="Pectin_lyase_fold/virulence"/>
</dbReference>
<evidence type="ECO:0000256" key="2">
    <source>
        <dbReference type="ARBA" id="ARBA00022741"/>
    </source>
</evidence>
<keyword evidence="3 7" id="KW-0418">Kinase</keyword>
<dbReference type="GO" id="GO:0004672">
    <property type="term" value="F:protein kinase activity"/>
    <property type="evidence" value="ECO:0007669"/>
    <property type="project" value="InterPro"/>
</dbReference>
<organism evidence="7 8">
    <name type="scientific">Folsomia candida</name>
    <name type="common">Springtail</name>
    <dbReference type="NCBI Taxonomy" id="158441"/>
    <lineage>
        <taxon>Eukaryota</taxon>
        <taxon>Metazoa</taxon>
        <taxon>Ecdysozoa</taxon>
        <taxon>Arthropoda</taxon>
        <taxon>Hexapoda</taxon>
        <taxon>Collembola</taxon>
        <taxon>Entomobryomorpha</taxon>
        <taxon>Isotomoidea</taxon>
        <taxon>Isotomidae</taxon>
        <taxon>Proisotominae</taxon>
        <taxon>Folsomia</taxon>
    </lineage>
</organism>
<keyword evidence="1" id="KW-0808">Transferase</keyword>
<dbReference type="Proteomes" id="UP000198287">
    <property type="component" value="Unassembled WGS sequence"/>
</dbReference>
<proteinExistence type="inferred from homology"/>
<dbReference type="Gene3D" id="1.10.510.10">
    <property type="entry name" value="Transferase(Phosphotransferase) domain 1"/>
    <property type="match status" value="1"/>
</dbReference>
<dbReference type="SUPFAM" id="SSF56112">
    <property type="entry name" value="Protein kinase-like (PK-like)"/>
    <property type="match status" value="1"/>
</dbReference>
<keyword evidence="4" id="KW-0067">ATP-binding</keyword>
<sequence length="591" mass="66012">MKKFCKVVLVDGDTFLHFLCALKAVKFIFPDTEDESDPEFKQIQRECKIAAELKVVSVFRVKKEPYRLADLQNILPDSIPLSEPGLLELIDRIWRKFQISPKITGISLQMELCGENLRKWLSKQLDNQNGNLYYDQFLIIENIVAGLAHLHKTKILHRDLKPENVMFSKIGFKFPVKIGDFGLCRTLRSPESQDSTLTSRAGTLNYMAPEAFTNKYSYPADMFSLGLIIWEASQLIKVNERKSLFDRLVNDKEKGLVKVHPAIEGVRELVLSLTERKVDDRLTSIDEVTNIVEGWPRHRNLVARNGKELRNLLQITFWPGSIINLVEGLYSGEFVLWGENVTLNGLGERTIIEGSPEVLSIGGIATKFQTYKVHCDENKFLNISLSGGNCGIQVYGDDNKFEKINISNTGVGLTIKGCGNFVDGVILERILHRCISVENKSVENVISNVIGNNVARGVYCKGRHNTFKKVSFTKGSAGDAGSGILLLHNAEFIEVKDFSCTGFAGKQPGIDLLILADDCTVSNGKCGLVWIESNNVVLKDVDGGAEIKIDDASSGVELHRCRANLLKANSKVLLVDSKFESGKYIWLKVRL</sequence>
<protein>
    <submittedName>
        <fullName evidence="7">Inhibitor of nuclear factor kappa-B kinase subunit alpha</fullName>
    </submittedName>
</protein>
<dbReference type="Pfam" id="PF00069">
    <property type="entry name" value="Pkinase"/>
    <property type="match status" value="1"/>
</dbReference>
<dbReference type="EMBL" id="LNIX01000064">
    <property type="protein sequence ID" value="OXA37163.1"/>
    <property type="molecule type" value="Genomic_DNA"/>
</dbReference>
<dbReference type="SMART" id="SM00220">
    <property type="entry name" value="S_TKc"/>
    <property type="match status" value="1"/>
</dbReference>
<dbReference type="PROSITE" id="PS50011">
    <property type="entry name" value="PROTEIN_KINASE_DOM"/>
    <property type="match status" value="1"/>
</dbReference>
<comment type="caution">
    <text evidence="7">The sequence shown here is derived from an EMBL/GenBank/DDBJ whole genome shotgun (WGS) entry which is preliminary data.</text>
</comment>
<dbReference type="OrthoDB" id="544400at2759"/>
<dbReference type="GO" id="GO:0005737">
    <property type="term" value="C:cytoplasm"/>
    <property type="evidence" value="ECO:0007669"/>
    <property type="project" value="TreeGrafter"/>
</dbReference>
<dbReference type="GO" id="GO:0005524">
    <property type="term" value="F:ATP binding"/>
    <property type="evidence" value="ECO:0007669"/>
    <property type="project" value="UniProtKB-KW"/>
</dbReference>
<evidence type="ECO:0000256" key="3">
    <source>
        <dbReference type="ARBA" id="ARBA00022777"/>
    </source>
</evidence>
<evidence type="ECO:0000256" key="5">
    <source>
        <dbReference type="ARBA" id="ARBA00037982"/>
    </source>
</evidence>
<dbReference type="GO" id="GO:0005634">
    <property type="term" value="C:nucleus"/>
    <property type="evidence" value="ECO:0007669"/>
    <property type="project" value="TreeGrafter"/>
</dbReference>
<evidence type="ECO:0000256" key="1">
    <source>
        <dbReference type="ARBA" id="ARBA00022679"/>
    </source>
</evidence>
<keyword evidence="8" id="KW-1185">Reference proteome</keyword>
<dbReference type="SUPFAM" id="SSF51126">
    <property type="entry name" value="Pectin lyase-like"/>
    <property type="match status" value="1"/>
</dbReference>
<feature type="domain" description="Protein kinase" evidence="6">
    <location>
        <begin position="1"/>
        <end position="301"/>
    </location>
</feature>
<dbReference type="AlphaFoldDB" id="A0A226CW00"/>
<keyword evidence="2" id="KW-0547">Nucleotide-binding</keyword>
<dbReference type="InterPro" id="IPR050339">
    <property type="entry name" value="CC_SR_Kinase"/>
</dbReference>
<dbReference type="InterPro" id="IPR011009">
    <property type="entry name" value="Kinase-like_dom_sf"/>
</dbReference>
<evidence type="ECO:0000313" key="7">
    <source>
        <dbReference type="EMBL" id="OXA37163.1"/>
    </source>
</evidence>